<sequence>MKRLYAAFNIRQLKAKLSHLSRTSFRITRNFFKSRLGIVKRDWSRLTKAEIIRVLDYYYGSLVPDLAKTMLSDYRFQVTSPNNFLSVLPKLRRESGQQWRLIEPAKKIDELSNSGISLYLAQFKKVYPKNYQLDIWDNPECFLVVAEIGTDLYIYVSQQCFDVPEFLGQIKQKYAELMFELSSRFISFRGDFRGDSGVIVT</sequence>
<dbReference type="EMBL" id="CP159837">
    <property type="protein sequence ID" value="XCM38683.1"/>
    <property type="molecule type" value="Genomic_DNA"/>
</dbReference>
<name>A0AAU8JIN9_9CYAN</name>
<dbReference type="AlphaFoldDB" id="A0AAU8JIN9"/>
<proteinExistence type="predicted"/>
<reference evidence="1" key="1">
    <citation type="submission" date="2024-07" db="EMBL/GenBank/DDBJ databases">
        <authorList>
            <person name="Kim Y.J."/>
            <person name="Jeong J.Y."/>
        </authorList>
    </citation>
    <scope>NUCLEOTIDE SEQUENCE</scope>
    <source>
        <strain evidence="1">GIHE-MW2</strain>
    </source>
</reference>
<evidence type="ECO:0008006" key="2">
    <source>
        <dbReference type="Google" id="ProtNLM"/>
    </source>
</evidence>
<accession>A0AAU8JIN9</accession>
<evidence type="ECO:0000313" key="1">
    <source>
        <dbReference type="EMBL" id="XCM38683.1"/>
    </source>
</evidence>
<protein>
    <recommendedName>
        <fullName evidence="2">Transposase</fullName>
    </recommendedName>
</protein>
<organism evidence="1">
    <name type="scientific">Planktothricoides raciborskii GIHE-MW2</name>
    <dbReference type="NCBI Taxonomy" id="2792601"/>
    <lineage>
        <taxon>Bacteria</taxon>
        <taxon>Bacillati</taxon>
        <taxon>Cyanobacteriota</taxon>
        <taxon>Cyanophyceae</taxon>
        <taxon>Oscillatoriophycideae</taxon>
        <taxon>Oscillatoriales</taxon>
        <taxon>Oscillatoriaceae</taxon>
        <taxon>Planktothricoides</taxon>
    </lineage>
</organism>
<gene>
    <name evidence="1" type="ORF">ABWT76_001543</name>
</gene>
<dbReference type="RefSeq" id="WP_354635894.1">
    <property type="nucleotide sequence ID" value="NZ_CP159837.1"/>
</dbReference>